<keyword evidence="3" id="KW-1185">Reference proteome</keyword>
<evidence type="ECO:0000256" key="1">
    <source>
        <dbReference type="SAM" id="MobiDB-lite"/>
    </source>
</evidence>
<feature type="compositionally biased region" description="Basic and acidic residues" evidence="1">
    <location>
        <begin position="11"/>
        <end position="22"/>
    </location>
</feature>
<sequence length="86" mass="9484">MRFGIPITRPRQREGGGEESIRSQACHDEGFYVTTGMGIPTHGHRKPFLGRNALFAEQSRRTDVAILGKMLPLLTANFMELGIGKG</sequence>
<feature type="region of interest" description="Disordered" evidence="1">
    <location>
        <begin position="1"/>
        <end position="22"/>
    </location>
</feature>
<organism evidence="2 3">
    <name type="scientific">Scleroderma citrinum Foug A</name>
    <dbReference type="NCBI Taxonomy" id="1036808"/>
    <lineage>
        <taxon>Eukaryota</taxon>
        <taxon>Fungi</taxon>
        <taxon>Dikarya</taxon>
        <taxon>Basidiomycota</taxon>
        <taxon>Agaricomycotina</taxon>
        <taxon>Agaricomycetes</taxon>
        <taxon>Agaricomycetidae</taxon>
        <taxon>Boletales</taxon>
        <taxon>Sclerodermatineae</taxon>
        <taxon>Sclerodermataceae</taxon>
        <taxon>Scleroderma</taxon>
    </lineage>
</organism>
<evidence type="ECO:0000313" key="3">
    <source>
        <dbReference type="Proteomes" id="UP000053989"/>
    </source>
</evidence>
<accession>A0A0C3D581</accession>
<reference evidence="3" key="2">
    <citation type="submission" date="2015-01" db="EMBL/GenBank/DDBJ databases">
        <title>Evolutionary Origins and Diversification of the Mycorrhizal Mutualists.</title>
        <authorList>
            <consortium name="DOE Joint Genome Institute"/>
            <consortium name="Mycorrhizal Genomics Consortium"/>
            <person name="Kohler A."/>
            <person name="Kuo A."/>
            <person name="Nagy L.G."/>
            <person name="Floudas D."/>
            <person name="Copeland A."/>
            <person name="Barry K.W."/>
            <person name="Cichocki N."/>
            <person name="Veneault-Fourrey C."/>
            <person name="LaButti K."/>
            <person name="Lindquist E.A."/>
            <person name="Lipzen A."/>
            <person name="Lundell T."/>
            <person name="Morin E."/>
            <person name="Murat C."/>
            <person name="Riley R."/>
            <person name="Ohm R."/>
            <person name="Sun H."/>
            <person name="Tunlid A."/>
            <person name="Henrissat B."/>
            <person name="Grigoriev I.V."/>
            <person name="Hibbett D.S."/>
            <person name="Martin F."/>
        </authorList>
    </citation>
    <scope>NUCLEOTIDE SEQUENCE [LARGE SCALE GENOMIC DNA]</scope>
    <source>
        <strain evidence="3">Foug A</strain>
    </source>
</reference>
<dbReference type="AlphaFoldDB" id="A0A0C3D581"/>
<dbReference type="HOGENOM" id="CLU_2499168_0_0_1"/>
<dbReference type="Proteomes" id="UP000053989">
    <property type="component" value="Unassembled WGS sequence"/>
</dbReference>
<proteinExistence type="predicted"/>
<reference evidence="2 3" key="1">
    <citation type="submission" date="2014-04" db="EMBL/GenBank/DDBJ databases">
        <authorList>
            <consortium name="DOE Joint Genome Institute"/>
            <person name="Kuo A."/>
            <person name="Kohler A."/>
            <person name="Nagy L.G."/>
            <person name="Floudas D."/>
            <person name="Copeland A."/>
            <person name="Barry K.W."/>
            <person name="Cichocki N."/>
            <person name="Veneault-Fourrey C."/>
            <person name="LaButti K."/>
            <person name="Lindquist E.A."/>
            <person name="Lipzen A."/>
            <person name="Lundell T."/>
            <person name="Morin E."/>
            <person name="Murat C."/>
            <person name="Sun H."/>
            <person name="Tunlid A."/>
            <person name="Henrissat B."/>
            <person name="Grigoriev I.V."/>
            <person name="Hibbett D.S."/>
            <person name="Martin F."/>
            <person name="Nordberg H.P."/>
            <person name="Cantor M.N."/>
            <person name="Hua S.X."/>
        </authorList>
    </citation>
    <scope>NUCLEOTIDE SEQUENCE [LARGE SCALE GENOMIC DNA]</scope>
    <source>
        <strain evidence="2 3">Foug A</strain>
    </source>
</reference>
<evidence type="ECO:0000313" key="2">
    <source>
        <dbReference type="EMBL" id="KIM55955.1"/>
    </source>
</evidence>
<dbReference type="InParanoid" id="A0A0C3D581"/>
<name>A0A0C3D581_9AGAM</name>
<protein>
    <submittedName>
        <fullName evidence="2">Uncharacterized protein</fullName>
    </submittedName>
</protein>
<dbReference type="EMBL" id="KN822125">
    <property type="protein sequence ID" value="KIM55955.1"/>
    <property type="molecule type" value="Genomic_DNA"/>
</dbReference>
<gene>
    <name evidence="2" type="ORF">SCLCIDRAFT_278746</name>
</gene>